<dbReference type="Gene3D" id="3.40.50.1820">
    <property type="entry name" value="alpha/beta hydrolase"/>
    <property type="match status" value="1"/>
</dbReference>
<dbReference type="PIRSF" id="PIRSF017388">
    <property type="entry name" value="Esterase_lipase"/>
    <property type="match status" value="1"/>
</dbReference>
<proteinExistence type="predicted"/>
<dbReference type="EMBL" id="QCZG01000002">
    <property type="protein sequence ID" value="PWA13243.1"/>
    <property type="molecule type" value="Genomic_DNA"/>
</dbReference>
<evidence type="ECO:0000256" key="2">
    <source>
        <dbReference type="PIRSR" id="PIRSR017388-2"/>
    </source>
</evidence>
<dbReference type="GO" id="GO:0052689">
    <property type="term" value="F:carboxylic ester hydrolase activity"/>
    <property type="evidence" value="ECO:0007669"/>
    <property type="project" value="InterPro"/>
</dbReference>
<protein>
    <submittedName>
        <fullName evidence="4">Carboxylesterase</fullName>
    </submittedName>
</protein>
<dbReference type="Proteomes" id="UP000245998">
    <property type="component" value="Unassembled WGS sequence"/>
</dbReference>
<dbReference type="InterPro" id="IPR051044">
    <property type="entry name" value="MAG_DAG_Lipase"/>
</dbReference>
<organism evidence="4 5">
    <name type="scientific">Pueribacillus theae</name>
    <dbReference type="NCBI Taxonomy" id="2171751"/>
    <lineage>
        <taxon>Bacteria</taxon>
        <taxon>Bacillati</taxon>
        <taxon>Bacillota</taxon>
        <taxon>Bacilli</taxon>
        <taxon>Bacillales</taxon>
        <taxon>Bacillaceae</taxon>
        <taxon>Pueribacillus</taxon>
    </lineage>
</organism>
<evidence type="ECO:0000256" key="1">
    <source>
        <dbReference type="PIRSR" id="PIRSR017388-1"/>
    </source>
</evidence>
<feature type="active site" description="Charge relay system" evidence="1">
    <location>
        <position position="192"/>
    </location>
</feature>
<feature type="binding site" evidence="2">
    <location>
        <position position="94"/>
    </location>
    <ligand>
        <name>substrate</name>
    </ligand>
</feature>
<dbReference type="OrthoDB" id="9800213at2"/>
<dbReference type="RefSeq" id="WP_116553204.1">
    <property type="nucleotide sequence ID" value="NZ_QCZG01000002.1"/>
</dbReference>
<comment type="caution">
    <text evidence="4">The sequence shown here is derived from an EMBL/GenBank/DDBJ whole genome shotgun (WGS) entry which is preliminary data.</text>
</comment>
<feature type="binding site" evidence="2">
    <location>
        <position position="24"/>
    </location>
    <ligand>
        <name>substrate</name>
    </ligand>
</feature>
<dbReference type="PANTHER" id="PTHR11614">
    <property type="entry name" value="PHOSPHOLIPASE-RELATED"/>
    <property type="match status" value="1"/>
</dbReference>
<name>A0A2U1K848_9BACI</name>
<dbReference type="AlphaFoldDB" id="A0A2U1K848"/>
<feature type="active site" description="Charge relay system" evidence="1">
    <location>
        <position position="222"/>
    </location>
</feature>
<keyword evidence="5" id="KW-1185">Reference proteome</keyword>
<evidence type="ECO:0000259" key="3">
    <source>
        <dbReference type="Pfam" id="PF12146"/>
    </source>
</evidence>
<feature type="domain" description="Serine aminopeptidase S33" evidence="3">
    <location>
        <begin position="16"/>
        <end position="229"/>
    </location>
</feature>
<dbReference type="InterPro" id="IPR022742">
    <property type="entry name" value="Hydrolase_4"/>
</dbReference>
<dbReference type="SUPFAM" id="SSF53474">
    <property type="entry name" value="alpha/beta-Hydrolases"/>
    <property type="match status" value="1"/>
</dbReference>
<dbReference type="Pfam" id="PF12146">
    <property type="entry name" value="Hydrolase_4"/>
    <property type="match status" value="1"/>
</dbReference>
<gene>
    <name evidence="4" type="ORF">DCC39_02010</name>
</gene>
<sequence length="246" mass="27751">MKIVAPKPFTYRGGSRAVLLLHGFTGTAFHVRKLGKYLHEHGYTCHAPVYKGHGVDPKQLLQTGPEDWWQNVIDGYNFLKAEGYSDIAAAGLSMGGVFSLKLAAEKPVKGIVTMSAPIIKKEVSDLYRRVESYAKEFKKFQGKDNAQITNELKELNEMPTTSLENLAQTINGLRERLDSVTAPIFVLQGCLDESPYLESAQMIYDNVGSERKELKWYEQSGHVITLDKEREQVYEDIGEFLDSLDW</sequence>
<reference evidence="4 5" key="1">
    <citation type="submission" date="2018-04" db="EMBL/GenBank/DDBJ databases">
        <title>Camelliibacillus theae gen. nov., sp. nov., isolated from Pu'er tea.</title>
        <authorList>
            <person name="Niu L."/>
        </authorList>
    </citation>
    <scope>NUCLEOTIDE SEQUENCE [LARGE SCALE GENOMIC DNA]</scope>
    <source>
        <strain evidence="4 5">T8</strain>
    </source>
</reference>
<evidence type="ECO:0000313" key="5">
    <source>
        <dbReference type="Proteomes" id="UP000245998"/>
    </source>
</evidence>
<dbReference type="InterPro" id="IPR012354">
    <property type="entry name" value="Esterase_lipase"/>
</dbReference>
<feature type="active site" description="Nucleophile" evidence="1">
    <location>
        <position position="93"/>
    </location>
</feature>
<dbReference type="InterPro" id="IPR029058">
    <property type="entry name" value="AB_hydrolase_fold"/>
</dbReference>
<accession>A0A2U1K848</accession>
<evidence type="ECO:0000313" key="4">
    <source>
        <dbReference type="EMBL" id="PWA13243.1"/>
    </source>
</evidence>